<protein>
    <submittedName>
        <fullName evidence="2">Uncharacterized protein</fullName>
    </submittedName>
</protein>
<accession>A0ABR1AYZ2</accession>
<evidence type="ECO:0000313" key="3">
    <source>
        <dbReference type="Proteomes" id="UP001359485"/>
    </source>
</evidence>
<feature type="region of interest" description="Disordered" evidence="1">
    <location>
        <begin position="150"/>
        <end position="194"/>
    </location>
</feature>
<proteinExistence type="predicted"/>
<evidence type="ECO:0000256" key="1">
    <source>
        <dbReference type="SAM" id="MobiDB-lite"/>
    </source>
</evidence>
<comment type="caution">
    <text evidence="2">The sequence shown here is derived from an EMBL/GenBank/DDBJ whole genome shotgun (WGS) entry which is preliminary data.</text>
</comment>
<sequence length="194" mass="21710">MYDGRDLSCGSMTSVVSLFLNPGKVPRRKGPRWDRISSTVGLEPTKKHREITFLFGEDSGAHPHLDGMTTPPFSPKGNRRVRAATDLWLLPPRSMECKEEPEHPCNPGSVDTLLAFCDTQCIVWSYSVPETTRGFGRYDPPSGWKCLLAPDSQGRTGPRSLKDEDNTDWLPLGRQNLPDDRWSARGELLSPTKD</sequence>
<evidence type="ECO:0000313" key="2">
    <source>
        <dbReference type="EMBL" id="KAK6631585.1"/>
    </source>
</evidence>
<organism evidence="2 3">
    <name type="scientific">Polyplax serrata</name>
    <name type="common">Common mouse louse</name>
    <dbReference type="NCBI Taxonomy" id="468196"/>
    <lineage>
        <taxon>Eukaryota</taxon>
        <taxon>Metazoa</taxon>
        <taxon>Ecdysozoa</taxon>
        <taxon>Arthropoda</taxon>
        <taxon>Hexapoda</taxon>
        <taxon>Insecta</taxon>
        <taxon>Pterygota</taxon>
        <taxon>Neoptera</taxon>
        <taxon>Paraneoptera</taxon>
        <taxon>Psocodea</taxon>
        <taxon>Troctomorpha</taxon>
        <taxon>Phthiraptera</taxon>
        <taxon>Anoplura</taxon>
        <taxon>Polyplacidae</taxon>
        <taxon>Polyplax</taxon>
    </lineage>
</organism>
<keyword evidence="3" id="KW-1185">Reference proteome</keyword>
<name>A0ABR1AYZ2_POLSC</name>
<dbReference type="Proteomes" id="UP001359485">
    <property type="component" value="Unassembled WGS sequence"/>
</dbReference>
<dbReference type="EMBL" id="JAWJWF010000006">
    <property type="protein sequence ID" value="KAK6631585.1"/>
    <property type="molecule type" value="Genomic_DNA"/>
</dbReference>
<gene>
    <name evidence="2" type="ORF">RUM44_006114</name>
</gene>
<reference evidence="2 3" key="1">
    <citation type="submission" date="2023-09" db="EMBL/GenBank/DDBJ databases">
        <title>Genomes of two closely related lineages of the louse Polyplax serrata with different host specificities.</title>
        <authorList>
            <person name="Martinu J."/>
            <person name="Tarabai H."/>
            <person name="Stefka J."/>
            <person name="Hypsa V."/>
        </authorList>
    </citation>
    <scope>NUCLEOTIDE SEQUENCE [LARGE SCALE GENOMIC DNA]</scope>
    <source>
        <strain evidence="2">98ZLc_SE</strain>
    </source>
</reference>